<comment type="caution">
    <text evidence="1">The sequence shown here is derived from an EMBL/GenBank/DDBJ whole genome shotgun (WGS) entry which is preliminary data.</text>
</comment>
<dbReference type="Proteomes" id="UP000657918">
    <property type="component" value="Unassembled WGS sequence"/>
</dbReference>
<proteinExistence type="predicted"/>
<keyword evidence="2" id="KW-1185">Reference proteome</keyword>
<protein>
    <submittedName>
        <fullName evidence="1">Uncharacterized protein</fullName>
    </submittedName>
</protein>
<accession>A0A835MXC5</accession>
<dbReference type="AlphaFoldDB" id="A0A835MXC5"/>
<gene>
    <name evidence="1" type="ORF">SADUNF_Sadunf06G0154000</name>
</gene>
<sequence length="73" mass="8272">MSLSLLLHFWVSVKNKIKLKKGQSRSVSAAALLIARQKEDPEYLRYPWLFLSKAADEALPLAPDLFPTLHTAH</sequence>
<organism evidence="1 2">
    <name type="scientific">Salix dunnii</name>
    <dbReference type="NCBI Taxonomy" id="1413687"/>
    <lineage>
        <taxon>Eukaryota</taxon>
        <taxon>Viridiplantae</taxon>
        <taxon>Streptophyta</taxon>
        <taxon>Embryophyta</taxon>
        <taxon>Tracheophyta</taxon>
        <taxon>Spermatophyta</taxon>
        <taxon>Magnoliopsida</taxon>
        <taxon>eudicotyledons</taxon>
        <taxon>Gunneridae</taxon>
        <taxon>Pentapetalae</taxon>
        <taxon>rosids</taxon>
        <taxon>fabids</taxon>
        <taxon>Malpighiales</taxon>
        <taxon>Salicaceae</taxon>
        <taxon>Saliceae</taxon>
        <taxon>Salix</taxon>
    </lineage>
</organism>
<reference evidence="1 2" key="1">
    <citation type="submission" date="2020-10" db="EMBL/GenBank/DDBJ databases">
        <title>Plant Genome Project.</title>
        <authorList>
            <person name="Zhang R.-G."/>
        </authorList>
    </citation>
    <scope>NUCLEOTIDE SEQUENCE [LARGE SCALE GENOMIC DNA]</scope>
    <source>
        <strain evidence="1">FAFU-HL-1</strain>
        <tissue evidence="1">Leaf</tissue>
    </source>
</reference>
<evidence type="ECO:0000313" key="1">
    <source>
        <dbReference type="EMBL" id="KAF9680750.1"/>
    </source>
</evidence>
<dbReference type="EMBL" id="JADGMS010000006">
    <property type="protein sequence ID" value="KAF9680750.1"/>
    <property type="molecule type" value="Genomic_DNA"/>
</dbReference>
<evidence type="ECO:0000313" key="2">
    <source>
        <dbReference type="Proteomes" id="UP000657918"/>
    </source>
</evidence>
<name>A0A835MXC5_9ROSI</name>